<dbReference type="AlphaFoldDB" id="A0A919AXE7"/>
<organism evidence="3 4">
    <name type="scientific">Kordiimonas sediminis</name>
    <dbReference type="NCBI Taxonomy" id="1735581"/>
    <lineage>
        <taxon>Bacteria</taxon>
        <taxon>Pseudomonadati</taxon>
        <taxon>Pseudomonadota</taxon>
        <taxon>Alphaproteobacteria</taxon>
        <taxon>Kordiimonadales</taxon>
        <taxon>Kordiimonadaceae</taxon>
        <taxon>Kordiimonas</taxon>
    </lineage>
</organism>
<reference evidence="3" key="2">
    <citation type="submission" date="2020-09" db="EMBL/GenBank/DDBJ databases">
        <authorList>
            <person name="Sun Q."/>
            <person name="Kim S."/>
        </authorList>
    </citation>
    <scope>NUCLEOTIDE SEQUENCE</scope>
    <source>
        <strain evidence="3">KCTC 42590</strain>
    </source>
</reference>
<dbReference type="PROSITE" id="PS51257">
    <property type="entry name" value="PROKAR_LIPOPROTEIN"/>
    <property type="match status" value="1"/>
</dbReference>
<dbReference type="PANTHER" id="PTHR42678:SF34">
    <property type="entry name" value="OS04G0183300 PROTEIN"/>
    <property type="match status" value="1"/>
</dbReference>
<protein>
    <submittedName>
        <fullName evidence="3">Amidase</fullName>
    </submittedName>
</protein>
<accession>A0A919AXE7</accession>
<dbReference type="NCBIfam" id="NF006006">
    <property type="entry name" value="PRK08137.1"/>
    <property type="match status" value="1"/>
</dbReference>
<dbReference type="RefSeq" id="WP_229819458.1">
    <property type="nucleotide sequence ID" value="NZ_BNCI01000002.1"/>
</dbReference>
<feature type="domain" description="Amidase" evidence="2">
    <location>
        <begin position="72"/>
        <end position="515"/>
    </location>
</feature>
<evidence type="ECO:0000256" key="1">
    <source>
        <dbReference type="SAM" id="SignalP"/>
    </source>
</evidence>
<reference evidence="3" key="1">
    <citation type="journal article" date="2014" name="Int. J. Syst. Evol. Microbiol.">
        <title>Complete genome sequence of Corynebacterium casei LMG S-19264T (=DSM 44701T), isolated from a smear-ripened cheese.</title>
        <authorList>
            <consortium name="US DOE Joint Genome Institute (JGI-PGF)"/>
            <person name="Walter F."/>
            <person name="Albersmeier A."/>
            <person name="Kalinowski J."/>
            <person name="Ruckert C."/>
        </authorList>
    </citation>
    <scope>NUCLEOTIDE SEQUENCE</scope>
    <source>
        <strain evidence="3">KCTC 42590</strain>
    </source>
</reference>
<dbReference type="InterPro" id="IPR023631">
    <property type="entry name" value="Amidase_dom"/>
</dbReference>
<dbReference type="PANTHER" id="PTHR42678">
    <property type="entry name" value="AMIDASE"/>
    <property type="match status" value="1"/>
</dbReference>
<feature type="signal peptide" evidence="1">
    <location>
        <begin position="1"/>
        <end position="24"/>
    </location>
</feature>
<dbReference type="Proteomes" id="UP000630923">
    <property type="component" value="Unassembled WGS sequence"/>
</dbReference>
<dbReference type="Pfam" id="PF01425">
    <property type="entry name" value="Amidase"/>
    <property type="match status" value="1"/>
</dbReference>
<dbReference type="Gene3D" id="3.90.1300.10">
    <property type="entry name" value="Amidase signature (AS) domain"/>
    <property type="match status" value="1"/>
</dbReference>
<proteinExistence type="predicted"/>
<gene>
    <name evidence="3" type="ORF">GCM10017044_28030</name>
</gene>
<sequence length="553" mass="58037">MGLTGKRGIVLSALMLTVVACSEATPTTPTEGVTSDDTSSDSIVGYQPRGILSKSLPEIASAVQAGEVTSAELVQLYMDRIEAVDRSGPTLQSVLTLNPDAVAQAKALDAKMAAGEIVGPLHGVPVLLKDNIEAKDPMPTTAGALALKDNMTGRDSPLVKGLRDAGAIILGKTNLSQWANFRSVDSMSGWSALGGQVRNPHMLDRNPCGSSSGSGAAAAASLAAGTVGTETNGSIICPSNASGIVGFKPTVGVIPQDHIIPISATQDTAGPMTKTVMGAAMMMNAMATTTPDVDYTTRLSPEALKGVRVGVLRFAEGAYHPVIARFNEALADIEAAGGILVEITDRPSVPDGFGAKAYDLLKYEFKDGLNKYLASTDPAQVRVRTLADLIAFNLEHADVELALFDQSILLSSEEMADVDSADYKAAVDLVRETTQDNGLDLLLATYDVDVLVAPSGVVVPRVDPANGDVWPAWPGYGSHAARAGYPHATVPMGEVTGLSVGLSFIGGYMTDAAILSYAYAYEQRSQKRLEPRYLKDAEDLPRVAKAMKPYKPE</sequence>
<evidence type="ECO:0000313" key="3">
    <source>
        <dbReference type="EMBL" id="GHF31009.1"/>
    </source>
</evidence>
<name>A0A919AXE7_9PROT</name>
<dbReference type="SUPFAM" id="SSF75304">
    <property type="entry name" value="Amidase signature (AS) enzymes"/>
    <property type="match status" value="1"/>
</dbReference>
<evidence type="ECO:0000259" key="2">
    <source>
        <dbReference type="Pfam" id="PF01425"/>
    </source>
</evidence>
<comment type="caution">
    <text evidence="3">The sequence shown here is derived from an EMBL/GenBank/DDBJ whole genome shotgun (WGS) entry which is preliminary data.</text>
</comment>
<keyword evidence="1" id="KW-0732">Signal</keyword>
<evidence type="ECO:0000313" key="4">
    <source>
        <dbReference type="Proteomes" id="UP000630923"/>
    </source>
</evidence>
<keyword evidence="4" id="KW-1185">Reference proteome</keyword>
<dbReference type="InterPro" id="IPR036928">
    <property type="entry name" value="AS_sf"/>
</dbReference>
<feature type="chain" id="PRO_5037712155" evidence="1">
    <location>
        <begin position="25"/>
        <end position="553"/>
    </location>
</feature>
<dbReference type="EMBL" id="BNCI01000002">
    <property type="protein sequence ID" value="GHF31009.1"/>
    <property type="molecule type" value="Genomic_DNA"/>
</dbReference>